<dbReference type="Proteomes" id="UP000280344">
    <property type="component" value="Chromosome"/>
</dbReference>
<evidence type="ECO:0000256" key="2">
    <source>
        <dbReference type="ARBA" id="ARBA00006448"/>
    </source>
</evidence>
<dbReference type="PANTHER" id="PTHR34582">
    <property type="entry name" value="UPF0702 TRANSMEMBRANE PROTEIN YCAP"/>
    <property type="match status" value="1"/>
</dbReference>
<evidence type="ECO:0000256" key="1">
    <source>
        <dbReference type="ARBA" id="ARBA00004651"/>
    </source>
</evidence>
<gene>
    <name evidence="9" type="ORF">EJ997_11735</name>
</gene>
<evidence type="ECO:0000256" key="7">
    <source>
        <dbReference type="SAM" id="Phobius"/>
    </source>
</evidence>
<feature type="domain" description="YetF C-terminal" evidence="8">
    <location>
        <begin position="78"/>
        <end position="147"/>
    </location>
</feature>
<keyword evidence="5 7" id="KW-1133">Transmembrane helix</keyword>
<accession>A0A3Q9G8A9</accession>
<organism evidence="9 10">
    <name type="scientific">Flaviflexus ciconiae</name>
    <dbReference type="NCBI Taxonomy" id="2496867"/>
    <lineage>
        <taxon>Bacteria</taxon>
        <taxon>Bacillati</taxon>
        <taxon>Actinomycetota</taxon>
        <taxon>Actinomycetes</taxon>
        <taxon>Actinomycetales</taxon>
        <taxon>Actinomycetaceae</taxon>
        <taxon>Flaviflexus</taxon>
    </lineage>
</organism>
<comment type="subcellular location">
    <subcellularLocation>
        <location evidence="1">Cell membrane</location>
        <topology evidence="1">Multi-pass membrane protein</topology>
    </subcellularLocation>
</comment>
<dbReference type="PANTHER" id="PTHR34582:SF6">
    <property type="entry name" value="UPF0702 TRANSMEMBRANE PROTEIN YCAP"/>
    <property type="match status" value="1"/>
</dbReference>
<evidence type="ECO:0000313" key="10">
    <source>
        <dbReference type="Proteomes" id="UP000280344"/>
    </source>
</evidence>
<name>A0A3Q9G8A9_9ACTO</name>
<dbReference type="InterPro" id="IPR007353">
    <property type="entry name" value="DUF421"/>
</dbReference>
<dbReference type="OrthoDB" id="9793799at2"/>
<reference evidence="9 10" key="1">
    <citation type="submission" date="2018-12" db="EMBL/GenBank/DDBJ databases">
        <title>Complete genome sequence of Flaviflexus sp. H23T48.</title>
        <authorList>
            <person name="Bae J.-W."/>
            <person name="Lee J.-Y."/>
        </authorList>
    </citation>
    <scope>NUCLEOTIDE SEQUENCE [LARGE SCALE GENOMIC DNA]</scope>
    <source>
        <strain evidence="9 10">H23T48</strain>
    </source>
</reference>
<dbReference type="EMBL" id="CP034593">
    <property type="protein sequence ID" value="AZQ77906.1"/>
    <property type="molecule type" value="Genomic_DNA"/>
</dbReference>
<keyword evidence="4 7" id="KW-0812">Transmembrane</keyword>
<evidence type="ECO:0000256" key="5">
    <source>
        <dbReference type="ARBA" id="ARBA00022989"/>
    </source>
</evidence>
<evidence type="ECO:0000256" key="6">
    <source>
        <dbReference type="ARBA" id="ARBA00023136"/>
    </source>
</evidence>
<dbReference type="AlphaFoldDB" id="A0A3Q9G8A9"/>
<protein>
    <submittedName>
        <fullName evidence="9">DUF421 domain-containing protein</fullName>
    </submittedName>
</protein>
<evidence type="ECO:0000256" key="4">
    <source>
        <dbReference type="ARBA" id="ARBA00022692"/>
    </source>
</evidence>
<dbReference type="KEGG" id="flh:EJ997_11735"/>
<sequence>MEIIIKAVIAFFVLWLLTKATGRATLGELSSFDLLLFICMGDLIQQAITGEDRTLTGGLVAVGTFALLAVGFNFVVSHWPKASKALEGPPVVLVSDGVAHTRAMRHQRVSAAELLSAGRQSGFEKMSDIRLAVLEQDGKISFFATEAKEADRA</sequence>
<feature type="transmembrane region" description="Helical" evidence="7">
    <location>
        <begin position="55"/>
        <end position="76"/>
    </location>
</feature>
<evidence type="ECO:0000313" key="9">
    <source>
        <dbReference type="EMBL" id="AZQ77906.1"/>
    </source>
</evidence>
<comment type="similarity">
    <text evidence="2">Belongs to the UPF0702 family.</text>
</comment>
<dbReference type="RefSeq" id="WP_126704708.1">
    <property type="nucleotide sequence ID" value="NZ_CP034593.1"/>
</dbReference>
<evidence type="ECO:0000256" key="3">
    <source>
        <dbReference type="ARBA" id="ARBA00022475"/>
    </source>
</evidence>
<keyword evidence="6 7" id="KW-0472">Membrane</keyword>
<keyword evidence="3" id="KW-1003">Cell membrane</keyword>
<proteinExistence type="inferred from homology"/>
<dbReference type="Gene3D" id="3.30.240.20">
    <property type="entry name" value="bsu07140 like domains"/>
    <property type="match status" value="1"/>
</dbReference>
<dbReference type="InterPro" id="IPR023090">
    <property type="entry name" value="UPF0702_alpha/beta_dom_sf"/>
</dbReference>
<dbReference type="Pfam" id="PF04239">
    <property type="entry name" value="DUF421"/>
    <property type="match status" value="1"/>
</dbReference>
<dbReference type="GO" id="GO:0005886">
    <property type="term" value="C:plasma membrane"/>
    <property type="evidence" value="ECO:0007669"/>
    <property type="project" value="UniProtKB-SubCell"/>
</dbReference>
<keyword evidence="10" id="KW-1185">Reference proteome</keyword>
<evidence type="ECO:0000259" key="8">
    <source>
        <dbReference type="Pfam" id="PF04239"/>
    </source>
</evidence>